<organism evidence="3">
    <name type="scientific">Candidatus Electrothrix aestuarii</name>
    <dbReference type="NCBI Taxonomy" id="3062594"/>
    <lineage>
        <taxon>Bacteria</taxon>
        <taxon>Pseudomonadati</taxon>
        <taxon>Thermodesulfobacteriota</taxon>
        <taxon>Desulfobulbia</taxon>
        <taxon>Desulfobulbales</taxon>
        <taxon>Desulfobulbaceae</taxon>
        <taxon>Candidatus Electrothrix</taxon>
    </lineage>
</organism>
<protein>
    <recommendedName>
        <fullName evidence="4">General secretion pathway protein M</fullName>
    </recommendedName>
</protein>
<sequence>MATLSQKDKRALTFLLIALGIFAIIQFIFFPLLAQRKQLERKIHSKEKGLAEMQAMQDEITRLSQRSTGLEALVAARPADFSLFAFLEEKCAEVQVKDNISYMKPSDATGDGPVQQIMVEMKLKAIRLNLLVAFLERIESSEHIVALQRIQVDVNDKDLGTLDVIMKVISLVQTGVISE</sequence>
<keyword evidence="2" id="KW-0472">Membrane</keyword>
<evidence type="ECO:0000256" key="2">
    <source>
        <dbReference type="SAM" id="Phobius"/>
    </source>
</evidence>
<feature type="transmembrane region" description="Helical" evidence="2">
    <location>
        <begin position="12"/>
        <end position="34"/>
    </location>
</feature>
<accession>A0AAU8LSY9</accession>
<dbReference type="KEGG" id="eaj:Q3M24_16810"/>
<keyword evidence="2" id="KW-1133">Transmembrane helix</keyword>
<reference evidence="3" key="2">
    <citation type="submission" date="2024-06" db="EMBL/GenBank/DDBJ databases">
        <authorList>
            <person name="Plum-Jensen L.E."/>
            <person name="Schramm A."/>
            <person name="Marshall I.P.G."/>
        </authorList>
    </citation>
    <scope>NUCLEOTIDE SEQUENCE</scope>
    <source>
        <strain evidence="3">Rat1</strain>
    </source>
</reference>
<reference evidence="3" key="1">
    <citation type="journal article" date="2024" name="Syst. Appl. Microbiol.">
        <title>First single-strain enrichments of Electrothrix cable bacteria, description of E. aestuarii sp. nov. and E. rattekaaiensis sp. nov., and proposal of a cable bacteria taxonomy following the rules of the SeqCode.</title>
        <authorList>
            <person name="Plum-Jensen L.E."/>
            <person name="Schramm A."/>
            <person name="Marshall I.P.G."/>
        </authorList>
    </citation>
    <scope>NUCLEOTIDE SEQUENCE</scope>
    <source>
        <strain evidence="3">Rat1</strain>
    </source>
</reference>
<dbReference type="AlphaFoldDB" id="A0AAU8LSY9"/>
<name>A0AAU8LSY9_9BACT</name>
<keyword evidence="1" id="KW-0175">Coiled coil</keyword>
<gene>
    <name evidence="3" type="ORF">Q3M24_16810</name>
</gene>
<evidence type="ECO:0008006" key="4">
    <source>
        <dbReference type="Google" id="ProtNLM"/>
    </source>
</evidence>
<evidence type="ECO:0000256" key="1">
    <source>
        <dbReference type="SAM" id="Coils"/>
    </source>
</evidence>
<proteinExistence type="predicted"/>
<keyword evidence="2" id="KW-0812">Transmembrane</keyword>
<dbReference type="EMBL" id="CP159373">
    <property type="protein sequence ID" value="XCN71952.1"/>
    <property type="molecule type" value="Genomic_DNA"/>
</dbReference>
<feature type="coiled-coil region" evidence="1">
    <location>
        <begin position="36"/>
        <end position="73"/>
    </location>
</feature>
<evidence type="ECO:0000313" key="3">
    <source>
        <dbReference type="EMBL" id="XCN71952.1"/>
    </source>
</evidence>